<dbReference type="KEGG" id="nani:NCTC12227_00262"/>
<evidence type="ECO:0000313" key="1">
    <source>
        <dbReference type="EMBL" id="VEJ20555.1"/>
    </source>
</evidence>
<dbReference type="EMBL" id="LR134516">
    <property type="protein sequence ID" value="VEJ20555.1"/>
    <property type="molecule type" value="Genomic_DNA"/>
</dbReference>
<protein>
    <submittedName>
        <fullName evidence="1">Uncharacterized protein</fullName>
    </submittedName>
</protein>
<proteinExistence type="predicted"/>
<dbReference type="OrthoDB" id="1492854at2"/>
<keyword evidence="2" id="KW-1185">Reference proteome</keyword>
<sequence length="225" mass="26130">MFCIVNEYVLSQLDNLSRDYTWDKFRLDSLPEGVDISIDQNWDSAKKNLQLRQQLHGHWKDSSLEKKEKLATWYVENWGGIRTNDKNTINDYAKSEPQDLIQQKRISGISSWSKVLSIVEPRTYAIFDSRVAFSLNALLLLGEYKSKFFPVLSSRNTKIAEASDKFKLMKKNNRKQYQSMPSKDVYYNYLKLLKEVAIACDTSIQEVEMLLFAHAEVLADVVLDI</sequence>
<gene>
    <name evidence="1" type="ORF">NCTC12227_00262</name>
</gene>
<dbReference type="AlphaFoldDB" id="A0A3S5F6E7"/>
<accession>A0A3S5F6E7</accession>
<organism evidence="1 2">
    <name type="scientific">Neisseria animaloris</name>
    <dbReference type="NCBI Taxonomy" id="326522"/>
    <lineage>
        <taxon>Bacteria</taxon>
        <taxon>Pseudomonadati</taxon>
        <taxon>Pseudomonadota</taxon>
        <taxon>Betaproteobacteria</taxon>
        <taxon>Neisseriales</taxon>
        <taxon>Neisseriaceae</taxon>
        <taxon>Neisseria</taxon>
    </lineage>
</organism>
<evidence type="ECO:0000313" key="2">
    <source>
        <dbReference type="Proteomes" id="UP000268229"/>
    </source>
</evidence>
<dbReference type="Proteomes" id="UP000268229">
    <property type="component" value="Chromosome"/>
</dbReference>
<dbReference type="RefSeq" id="WP_126303834.1">
    <property type="nucleotide sequence ID" value="NZ_LR134516.1"/>
</dbReference>
<name>A0A3S5F6E7_9NEIS</name>
<reference evidence="1 2" key="1">
    <citation type="submission" date="2018-12" db="EMBL/GenBank/DDBJ databases">
        <authorList>
            <consortium name="Pathogen Informatics"/>
        </authorList>
    </citation>
    <scope>NUCLEOTIDE SEQUENCE [LARGE SCALE GENOMIC DNA]</scope>
    <source>
        <strain evidence="1 2">NCTC12227</strain>
    </source>
</reference>